<evidence type="ECO:0000256" key="1">
    <source>
        <dbReference type="SAM" id="MobiDB-lite"/>
    </source>
</evidence>
<accession>A0AB74UND4</accession>
<feature type="compositionally biased region" description="Low complexity" evidence="1">
    <location>
        <begin position="80"/>
        <end position="89"/>
    </location>
</feature>
<dbReference type="EMBL" id="CP170721">
    <property type="protein sequence ID" value="XIA17632.1"/>
    <property type="molecule type" value="Genomic_DNA"/>
</dbReference>
<gene>
    <name evidence="2" type="ORF">ACFYG5_13825</name>
</gene>
<organism evidence="2">
    <name type="scientific">Rhodanobacter sp. FW102-FHT14D07</name>
    <dbReference type="NCBI Taxonomy" id="3351462"/>
    <lineage>
        <taxon>Bacteria</taxon>
        <taxon>Pseudomonadati</taxon>
        <taxon>Pseudomonadota</taxon>
        <taxon>Gammaproteobacteria</taxon>
        <taxon>Lysobacterales</taxon>
        <taxon>Rhodanobacteraceae</taxon>
        <taxon>Rhodanobacter</taxon>
    </lineage>
</organism>
<dbReference type="AlphaFoldDB" id="A0AB74UND4"/>
<name>A0AB74UND4_9GAMM</name>
<feature type="compositionally biased region" description="Pro residues" evidence="1">
    <location>
        <begin position="54"/>
        <end position="67"/>
    </location>
</feature>
<feature type="region of interest" description="Disordered" evidence="1">
    <location>
        <begin position="34"/>
        <end position="160"/>
    </location>
</feature>
<proteinExistence type="predicted"/>
<reference evidence="2" key="1">
    <citation type="submission" date="2024-10" db="EMBL/GenBank/DDBJ databases">
        <authorList>
            <person name="Lesea H.P."/>
            <person name="Kuehl J.V."/>
            <person name="Chandonia J.-M."/>
        </authorList>
    </citation>
    <scope>NUCLEOTIDE SEQUENCE</scope>
    <source>
        <strain evidence="2">FW102-FHT14D07</strain>
    </source>
</reference>
<dbReference type="RefSeq" id="WP_395116176.1">
    <property type="nucleotide sequence ID" value="NZ_CP170721.1"/>
</dbReference>
<evidence type="ECO:0000313" key="2">
    <source>
        <dbReference type="EMBL" id="XIA17632.1"/>
    </source>
</evidence>
<feature type="region of interest" description="Disordered" evidence="1">
    <location>
        <begin position="217"/>
        <end position="249"/>
    </location>
</feature>
<feature type="compositionally biased region" description="Basic and acidic residues" evidence="1">
    <location>
        <begin position="70"/>
        <end position="79"/>
    </location>
</feature>
<protein>
    <submittedName>
        <fullName evidence="2">Uncharacterized protein</fullName>
    </submittedName>
</protein>
<sequence>MNDFLDRLAARAIGSETTLAPRLPSLFEPLQRAPVMPPADESEAPARAREASPAVPPVPDVAPPPRAPTHARESIEPRAARVAPVERPALPTTAGTAADVPHAPITSPPRAASPVRAIGAEQASTPPTPERPAVTSSFAFPRPPRVARTRRETASAPAPNGVLLAAPAPVFAATGAASTRSERTVAARAAAARAEGKADAAREPVVHVSIGRLEVRAAPAAAAPPRRRDGPQPGSLDDYLRQRGGKASP</sequence>